<dbReference type="PANTHER" id="PTHR11530">
    <property type="entry name" value="D-AMINO ACID OXIDASE"/>
    <property type="match status" value="1"/>
</dbReference>
<proteinExistence type="inferred from homology"/>
<comment type="cofactor">
    <cofactor evidence="1 8">
        <name>FAD</name>
        <dbReference type="ChEBI" id="CHEBI:57692"/>
    </cofactor>
</comment>
<accession>A0A5N6L4S9</accession>
<dbReference type="SUPFAM" id="SSF54373">
    <property type="entry name" value="FAD-linked reductases, C-terminal domain"/>
    <property type="match status" value="1"/>
</dbReference>
<dbReference type="GO" id="GO:0019478">
    <property type="term" value="P:D-amino acid catabolic process"/>
    <property type="evidence" value="ECO:0007669"/>
    <property type="project" value="TreeGrafter"/>
</dbReference>
<name>A0A5N6L4S9_9ROSI</name>
<comment type="similarity">
    <text evidence="3">Belongs to the DAMOX/DASOX family.</text>
</comment>
<keyword evidence="5 8" id="KW-0274">FAD</keyword>
<dbReference type="GO" id="GO:0071949">
    <property type="term" value="F:FAD binding"/>
    <property type="evidence" value="ECO:0007669"/>
    <property type="project" value="InterPro"/>
</dbReference>
<feature type="binding site" evidence="8">
    <location>
        <position position="308"/>
    </location>
    <ligand>
        <name>D-dopa</name>
        <dbReference type="ChEBI" id="CHEBI:149689"/>
    </ligand>
</feature>
<reference evidence="10 11" key="1">
    <citation type="submission" date="2019-06" db="EMBL/GenBank/DDBJ databases">
        <title>A chromosomal-level reference genome of Carpinus fangiana (Coryloideae, Betulaceae).</title>
        <authorList>
            <person name="Yang X."/>
            <person name="Wang Z."/>
            <person name="Zhang L."/>
            <person name="Hao G."/>
            <person name="Liu J."/>
            <person name="Yang Y."/>
        </authorList>
    </citation>
    <scope>NUCLEOTIDE SEQUENCE [LARGE SCALE GENOMIC DNA]</scope>
    <source>
        <strain evidence="10">Cfa_2016G</strain>
        <tissue evidence="10">Leaf</tissue>
    </source>
</reference>
<evidence type="ECO:0000313" key="10">
    <source>
        <dbReference type="EMBL" id="KAB8760586.1"/>
    </source>
</evidence>
<feature type="binding site" evidence="8">
    <location>
        <position position="198"/>
    </location>
    <ligand>
        <name>FAD</name>
        <dbReference type="ChEBI" id="CHEBI:57692"/>
    </ligand>
</feature>
<evidence type="ECO:0000256" key="8">
    <source>
        <dbReference type="PIRSR" id="PIRSR000189-1"/>
    </source>
</evidence>
<dbReference type="SUPFAM" id="SSF51971">
    <property type="entry name" value="Nucleotide-binding domain"/>
    <property type="match status" value="1"/>
</dbReference>
<dbReference type="EMBL" id="VIBQ01000100">
    <property type="protein sequence ID" value="KAB8760586.1"/>
    <property type="molecule type" value="Genomic_DNA"/>
</dbReference>
<sequence length="365" mass="39553">MAQTVNVVVLGAGVSGLTTAYELSKNKQYSITVIAKHMPGDYDIEYASPWAGANYLPVHGKDTEGAQFEKDTWPALERLARHVPGAGVHFQDAVLYNRDKDANSSTGLWFKELLSKNPWYKDVVPNFRTYGSEELPDGVDNAQVFTSVCINTAIYLPWLVSQGLQNGNVYRRGIVHHINDAADLHHSGKKASVVINCTGLGALKLGGVEDTKMYPARGQIVVVRNDPKVMMSISGTDDGGDELVYMMHRAAGGGCVLGGCYQKHNWESQADPNLATRIMKRCVELCPDLTGGKGIEALSVIRHAVGLRPVRDGGIRVAKEKVGDLWVVHNYGHGGGGYQCSYGCTKAAVQLVEEAVQKGASRARL</sequence>
<evidence type="ECO:0000256" key="2">
    <source>
        <dbReference type="ARBA" id="ARBA00004275"/>
    </source>
</evidence>
<evidence type="ECO:0000256" key="3">
    <source>
        <dbReference type="ARBA" id="ARBA00006730"/>
    </source>
</evidence>
<dbReference type="FunFam" id="3.30.9.10:FF:000018">
    <property type="entry name" value="D-amino acid oxidase, putative"/>
    <property type="match status" value="1"/>
</dbReference>
<evidence type="ECO:0000256" key="5">
    <source>
        <dbReference type="ARBA" id="ARBA00022827"/>
    </source>
</evidence>
<dbReference type="GO" id="GO:0003884">
    <property type="term" value="F:D-amino-acid oxidase activity"/>
    <property type="evidence" value="ECO:0007669"/>
    <property type="project" value="InterPro"/>
</dbReference>
<dbReference type="Gene3D" id="3.30.9.10">
    <property type="entry name" value="D-Amino Acid Oxidase, subunit A, domain 2"/>
    <property type="match status" value="1"/>
</dbReference>
<evidence type="ECO:0000259" key="9">
    <source>
        <dbReference type="Pfam" id="PF01266"/>
    </source>
</evidence>
<dbReference type="InterPro" id="IPR006076">
    <property type="entry name" value="FAD-dep_OxRdtase"/>
</dbReference>
<dbReference type="OrthoDB" id="2015447at2759"/>
<keyword evidence="11" id="KW-1185">Reference proteome</keyword>
<dbReference type="InterPro" id="IPR023209">
    <property type="entry name" value="DAO"/>
</dbReference>
<comment type="caution">
    <text evidence="10">The sequence shown here is derived from an EMBL/GenBank/DDBJ whole genome shotgun (WGS) entry which is preliminary data.</text>
</comment>
<organism evidence="10 11">
    <name type="scientific">Carpinus fangiana</name>
    <dbReference type="NCBI Taxonomy" id="176857"/>
    <lineage>
        <taxon>Eukaryota</taxon>
        <taxon>Viridiplantae</taxon>
        <taxon>Streptophyta</taxon>
        <taxon>Embryophyta</taxon>
        <taxon>Tracheophyta</taxon>
        <taxon>Spermatophyta</taxon>
        <taxon>Magnoliopsida</taxon>
        <taxon>eudicotyledons</taxon>
        <taxon>Gunneridae</taxon>
        <taxon>Pentapetalae</taxon>
        <taxon>rosids</taxon>
        <taxon>fabids</taxon>
        <taxon>Fagales</taxon>
        <taxon>Betulaceae</taxon>
        <taxon>Carpinus</taxon>
    </lineage>
</organism>
<dbReference type="AlphaFoldDB" id="A0A5N6L4S9"/>
<dbReference type="Proteomes" id="UP000327013">
    <property type="component" value="Unassembled WGS sequence"/>
</dbReference>
<evidence type="ECO:0000313" key="11">
    <source>
        <dbReference type="Proteomes" id="UP000327013"/>
    </source>
</evidence>
<dbReference type="PANTHER" id="PTHR11530:SF16">
    <property type="entry name" value="D-AMINO ACID OXIDASE (AFU_ORTHOLOGUE AFUA_5G11290)"/>
    <property type="match status" value="1"/>
</dbReference>
<dbReference type="Gene3D" id="3.40.50.720">
    <property type="entry name" value="NAD(P)-binding Rossmann-like Domain"/>
    <property type="match status" value="1"/>
</dbReference>
<keyword evidence="6" id="KW-0560">Oxidoreductase</keyword>
<evidence type="ECO:0000256" key="6">
    <source>
        <dbReference type="ARBA" id="ARBA00023002"/>
    </source>
</evidence>
<comment type="subcellular location">
    <subcellularLocation>
        <location evidence="2">Peroxisome</location>
    </subcellularLocation>
</comment>
<evidence type="ECO:0000256" key="7">
    <source>
        <dbReference type="ARBA" id="ARBA00023140"/>
    </source>
</evidence>
<feature type="domain" description="FAD dependent oxidoreductase" evidence="9">
    <location>
        <begin position="7"/>
        <end position="350"/>
    </location>
</feature>
<feature type="binding site" evidence="8">
    <location>
        <position position="335"/>
    </location>
    <ligand>
        <name>D-dopa</name>
        <dbReference type="ChEBI" id="CHEBI:149689"/>
    </ligand>
</feature>
<evidence type="ECO:0000256" key="1">
    <source>
        <dbReference type="ARBA" id="ARBA00001974"/>
    </source>
</evidence>
<evidence type="ECO:0000256" key="4">
    <source>
        <dbReference type="ARBA" id="ARBA00022630"/>
    </source>
</evidence>
<dbReference type="PIRSF" id="PIRSF000189">
    <property type="entry name" value="D-aa_oxidase"/>
    <property type="match status" value="1"/>
</dbReference>
<keyword evidence="7" id="KW-0576">Peroxisome</keyword>
<keyword evidence="4" id="KW-0285">Flavoprotein</keyword>
<protein>
    <recommendedName>
        <fullName evidence="9">FAD dependent oxidoreductase domain-containing protein</fullName>
    </recommendedName>
</protein>
<dbReference type="GO" id="GO:0005777">
    <property type="term" value="C:peroxisome"/>
    <property type="evidence" value="ECO:0007669"/>
    <property type="project" value="UniProtKB-SubCell"/>
</dbReference>
<gene>
    <name evidence="10" type="ORF">FH972_026578</name>
</gene>
<dbReference type="Pfam" id="PF01266">
    <property type="entry name" value="DAO"/>
    <property type="match status" value="1"/>
</dbReference>